<dbReference type="AlphaFoldDB" id="A0A5B0P8M8"/>
<evidence type="ECO:0000313" key="2">
    <source>
        <dbReference type="EMBL" id="KAA1097092.1"/>
    </source>
</evidence>
<evidence type="ECO:0000313" key="3">
    <source>
        <dbReference type="Proteomes" id="UP000325313"/>
    </source>
</evidence>
<feature type="region of interest" description="Disordered" evidence="1">
    <location>
        <begin position="1"/>
        <end position="32"/>
    </location>
</feature>
<sequence length="95" mass="10419">MLCKSVPEGLDGVSNSNAELEQLSTGGGPSGPRKITIRYAQALSLQPTPSSSHGLWLPHQPGRPLPTLRRLPTGGNRRRITLHQQPFRRVVVFED</sequence>
<feature type="compositionally biased region" description="Polar residues" evidence="1">
    <location>
        <begin position="13"/>
        <end position="24"/>
    </location>
</feature>
<evidence type="ECO:0000256" key="1">
    <source>
        <dbReference type="SAM" id="MobiDB-lite"/>
    </source>
</evidence>
<name>A0A5B0P8M8_PUCGR</name>
<dbReference type="Proteomes" id="UP000325313">
    <property type="component" value="Unassembled WGS sequence"/>
</dbReference>
<feature type="region of interest" description="Disordered" evidence="1">
    <location>
        <begin position="48"/>
        <end position="76"/>
    </location>
</feature>
<reference evidence="2 3" key="1">
    <citation type="submission" date="2019-05" db="EMBL/GenBank/DDBJ databases">
        <title>Emergence of the Ug99 lineage of the wheat stem rust pathogen through somatic hybridization.</title>
        <authorList>
            <person name="Li F."/>
            <person name="Upadhyaya N.M."/>
            <person name="Sperschneider J."/>
            <person name="Matny O."/>
            <person name="Nguyen-Phuc H."/>
            <person name="Mago R."/>
            <person name="Raley C."/>
            <person name="Miller M.E."/>
            <person name="Silverstein K.A.T."/>
            <person name="Henningsen E."/>
            <person name="Hirsch C.D."/>
            <person name="Visser B."/>
            <person name="Pretorius Z.A."/>
            <person name="Steffenson B.J."/>
            <person name="Schwessinger B."/>
            <person name="Dodds P.N."/>
            <person name="Figueroa M."/>
        </authorList>
    </citation>
    <scope>NUCLEOTIDE SEQUENCE [LARGE SCALE GENOMIC DNA]</scope>
    <source>
        <strain evidence="2 3">Ug99</strain>
    </source>
</reference>
<proteinExistence type="predicted"/>
<dbReference type="EMBL" id="VDEP01000354">
    <property type="protein sequence ID" value="KAA1097092.1"/>
    <property type="molecule type" value="Genomic_DNA"/>
</dbReference>
<protein>
    <submittedName>
        <fullName evidence="2">Uncharacterized protein</fullName>
    </submittedName>
</protein>
<comment type="caution">
    <text evidence="2">The sequence shown here is derived from an EMBL/GenBank/DDBJ whole genome shotgun (WGS) entry which is preliminary data.</text>
</comment>
<feature type="compositionally biased region" description="Low complexity" evidence="1">
    <location>
        <begin position="65"/>
        <end position="75"/>
    </location>
</feature>
<gene>
    <name evidence="2" type="ORF">PGTUg99_004192</name>
</gene>
<accession>A0A5B0P8M8</accession>
<organism evidence="2 3">
    <name type="scientific">Puccinia graminis f. sp. tritici</name>
    <dbReference type="NCBI Taxonomy" id="56615"/>
    <lineage>
        <taxon>Eukaryota</taxon>
        <taxon>Fungi</taxon>
        <taxon>Dikarya</taxon>
        <taxon>Basidiomycota</taxon>
        <taxon>Pucciniomycotina</taxon>
        <taxon>Pucciniomycetes</taxon>
        <taxon>Pucciniales</taxon>
        <taxon>Pucciniaceae</taxon>
        <taxon>Puccinia</taxon>
    </lineage>
</organism>